<dbReference type="EMBL" id="JACBYF010000002">
    <property type="protein sequence ID" value="NYS46880.1"/>
    <property type="molecule type" value="Genomic_DNA"/>
</dbReference>
<dbReference type="NCBIfam" id="TIGR01563">
    <property type="entry name" value="gp16_SPP1"/>
    <property type="match status" value="1"/>
</dbReference>
<reference evidence="1 2" key="1">
    <citation type="submission" date="2020-07" db="EMBL/GenBank/DDBJ databases">
        <title>MOT database genomes.</title>
        <authorList>
            <person name="Joseph S."/>
            <person name="Aduse-Opoku J."/>
            <person name="Hashim A."/>
            <person name="Wade W."/>
            <person name="Curtis M."/>
        </authorList>
    </citation>
    <scope>NUCLEOTIDE SEQUENCE [LARGE SCALE GENOMIC DNA]</scope>
    <source>
        <strain evidence="1 2">CIP 106318</strain>
    </source>
</reference>
<comment type="caution">
    <text evidence="1">The sequence shown here is derived from an EMBL/GenBank/DDBJ whole genome shotgun (WGS) entry which is preliminary data.</text>
</comment>
<organism evidence="1 2">
    <name type="scientific">Gemelliphila palaticanis</name>
    <dbReference type="NCBI Taxonomy" id="81950"/>
    <lineage>
        <taxon>Bacteria</taxon>
        <taxon>Bacillati</taxon>
        <taxon>Bacillota</taxon>
        <taxon>Bacilli</taxon>
        <taxon>Bacillales</taxon>
        <taxon>Gemellaceae</taxon>
        <taxon>Gemelliphila</taxon>
    </lineage>
</organism>
<evidence type="ECO:0000313" key="2">
    <source>
        <dbReference type="Proteomes" id="UP000531840"/>
    </source>
</evidence>
<dbReference type="Gene3D" id="2.40.10.270">
    <property type="entry name" value="Bacteriophage SPP1 head-tail adaptor protein"/>
    <property type="match status" value="1"/>
</dbReference>
<keyword evidence="2" id="KW-1185">Reference proteome</keyword>
<protein>
    <submittedName>
        <fullName evidence="1">Phage head closure protein</fullName>
    </submittedName>
</protein>
<dbReference type="InterPro" id="IPR038666">
    <property type="entry name" value="SSP1_head-tail_sf"/>
</dbReference>
<dbReference type="Proteomes" id="UP000531840">
    <property type="component" value="Unassembled WGS sequence"/>
</dbReference>
<sequence length="108" mass="13213">MYIHLLNTRITIQKCIVNFDELHQQTEHWSDFYSCYSNIKLLNSEEYEKQGVIKNKSYYLVTIRKCNKLKNMNTLEYRVKINNEIYNLKDLDEFNNKYIKFKMVNIND</sequence>
<name>A0ABX2SXC4_9BACL</name>
<accession>A0ABX2SXC4</accession>
<dbReference type="Pfam" id="PF05521">
    <property type="entry name" value="Phage_HCP"/>
    <property type="match status" value="1"/>
</dbReference>
<dbReference type="RefSeq" id="WP_179940157.1">
    <property type="nucleotide sequence ID" value="NZ_JACBYF010000002.1"/>
</dbReference>
<proteinExistence type="predicted"/>
<gene>
    <name evidence="1" type="ORF">HZY85_01545</name>
</gene>
<dbReference type="InterPro" id="IPR008767">
    <property type="entry name" value="Phage_SPP1_head-tail_adaptor"/>
</dbReference>
<evidence type="ECO:0000313" key="1">
    <source>
        <dbReference type="EMBL" id="NYS46880.1"/>
    </source>
</evidence>